<gene>
    <name evidence="8" type="primary">cmk</name>
    <name evidence="10" type="ORF">ENS56_01400</name>
</gene>
<evidence type="ECO:0000313" key="10">
    <source>
        <dbReference type="EMBL" id="HGT46673.1"/>
    </source>
</evidence>
<dbReference type="InterPro" id="IPR003136">
    <property type="entry name" value="Cytidylate_kin"/>
</dbReference>
<dbReference type="GO" id="GO:0005524">
    <property type="term" value="F:ATP binding"/>
    <property type="evidence" value="ECO:0007669"/>
    <property type="project" value="UniProtKB-UniRule"/>
</dbReference>
<accession>A0A832G1J0</accession>
<dbReference type="AlphaFoldDB" id="A0A832G1J0"/>
<comment type="subcellular location">
    <subcellularLocation>
        <location evidence="8">Cytoplasm</location>
    </subcellularLocation>
</comment>
<dbReference type="EC" id="2.7.4.25" evidence="8"/>
<sequence>MSEKLIIAIDGPAGSGKSTTAKLLAKKLGYLYIDTGAMYRAVTLYAIKNNLLDDEKKIIDLANLLNIELKFEDGQTKVSVNGKDVTEEIRSLEVNQNVSPVSKIEGVRKILVQKQKEMGKNGGVVMEGRDITTVVFPNADVKIYLTATIDERARRRALEFAQKGQQVDIEQVKQNILDRDRIDSSRDVSPLTKSPDAVEIDTSNLSIEQQVEQILEEAKKVAEKKGIKLTIN</sequence>
<comment type="caution">
    <text evidence="10">The sequence shown here is derived from an EMBL/GenBank/DDBJ whole genome shotgun (WGS) entry which is preliminary data.</text>
</comment>
<comment type="similarity">
    <text evidence="1 8">Belongs to the cytidylate kinase family. Type 1 subfamily.</text>
</comment>
<evidence type="ECO:0000256" key="4">
    <source>
        <dbReference type="ARBA" id="ARBA00022777"/>
    </source>
</evidence>
<dbReference type="Pfam" id="PF02224">
    <property type="entry name" value="Cytidylate_kin"/>
    <property type="match status" value="1"/>
</dbReference>
<evidence type="ECO:0000256" key="2">
    <source>
        <dbReference type="ARBA" id="ARBA00022679"/>
    </source>
</evidence>
<dbReference type="PANTHER" id="PTHR21299">
    <property type="entry name" value="CYTIDYLATE KINASE/PANTOATE-BETA-ALANINE LIGASE"/>
    <property type="match status" value="1"/>
</dbReference>
<dbReference type="CDD" id="cd02020">
    <property type="entry name" value="CMPK"/>
    <property type="match status" value="1"/>
</dbReference>
<evidence type="ECO:0000259" key="9">
    <source>
        <dbReference type="Pfam" id="PF02224"/>
    </source>
</evidence>
<keyword evidence="4 8" id="KW-0418">Kinase</keyword>
<dbReference type="NCBIfam" id="TIGR00017">
    <property type="entry name" value="cmk"/>
    <property type="match status" value="1"/>
</dbReference>
<comment type="catalytic activity">
    <reaction evidence="7 8">
        <text>CMP + ATP = CDP + ADP</text>
        <dbReference type="Rhea" id="RHEA:11600"/>
        <dbReference type="ChEBI" id="CHEBI:30616"/>
        <dbReference type="ChEBI" id="CHEBI:58069"/>
        <dbReference type="ChEBI" id="CHEBI:60377"/>
        <dbReference type="ChEBI" id="CHEBI:456216"/>
        <dbReference type="EC" id="2.7.4.25"/>
    </reaction>
</comment>
<evidence type="ECO:0000256" key="6">
    <source>
        <dbReference type="ARBA" id="ARBA00047615"/>
    </source>
</evidence>
<keyword evidence="3 8" id="KW-0547">Nucleotide-binding</keyword>
<feature type="binding site" evidence="8">
    <location>
        <begin position="11"/>
        <end position="19"/>
    </location>
    <ligand>
        <name>ATP</name>
        <dbReference type="ChEBI" id="CHEBI:30616"/>
    </ligand>
</feature>
<reference evidence="10" key="1">
    <citation type="journal article" date="2020" name="mSystems">
        <title>Genome- and Community-Level Interaction Insights into Carbon Utilization and Element Cycling Functions of Hydrothermarchaeota in Hydrothermal Sediment.</title>
        <authorList>
            <person name="Zhou Z."/>
            <person name="Liu Y."/>
            <person name="Xu W."/>
            <person name="Pan J."/>
            <person name="Luo Z.H."/>
            <person name="Li M."/>
        </authorList>
    </citation>
    <scope>NUCLEOTIDE SEQUENCE [LARGE SCALE GENOMIC DNA]</scope>
    <source>
        <strain evidence="10">SpSt-500</strain>
    </source>
</reference>
<evidence type="ECO:0000256" key="1">
    <source>
        <dbReference type="ARBA" id="ARBA00009427"/>
    </source>
</evidence>
<evidence type="ECO:0000256" key="3">
    <source>
        <dbReference type="ARBA" id="ARBA00022741"/>
    </source>
</evidence>
<keyword evidence="8" id="KW-0963">Cytoplasm</keyword>
<dbReference type="GO" id="GO:0006220">
    <property type="term" value="P:pyrimidine nucleotide metabolic process"/>
    <property type="evidence" value="ECO:0007669"/>
    <property type="project" value="UniProtKB-UniRule"/>
</dbReference>
<evidence type="ECO:0000256" key="7">
    <source>
        <dbReference type="ARBA" id="ARBA00048478"/>
    </source>
</evidence>
<dbReference type="HAMAP" id="MF_00238">
    <property type="entry name" value="Cytidyl_kinase_type1"/>
    <property type="match status" value="1"/>
</dbReference>
<dbReference type="Gene3D" id="3.40.50.300">
    <property type="entry name" value="P-loop containing nucleotide triphosphate hydrolases"/>
    <property type="match status" value="1"/>
</dbReference>
<comment type="catalytic activity">
    <reaction evidence="6 8">
        <text>dCMP + ATP = dCDP + ADP</text>
        <dbReference type="Rhea" id="RHEA:25094"/>
        <dbReference type="ChEBI" id="CHEBI:30616"/>
        <dbReference type="ChEBI" id="CHEBI:57566"/>
        <dbReference type="ChEBI" id="CHEBI:58593"/>
        <dbReference type="ChEBI" id="CHEBI:456216"/>
        <dbReference type="EC" id="2.7.4.25"/>
    </reaction>
</comment>
<dbReference type="EMBL" id="DSVI01000004">
    <property type="protein sequence ID" value="HGT46673.1"/>
    <property type="molecule type" value="Genomic_DNA"/>
</dbReference>
<dbReference type="PANTHER" id="PTHR21299:SF2">
    <property type="entry name" value="CYTIDYLATE KINASE"/>
    <property type="match status" value="1"/>
</dbReference>
<dbReference type="InterPro" id="IPR027417">
    <property type="entry name" value="P-loop_NTPase"/>
</dbReference>
<feature type="domain" description="Cytidylate kinase" evidence="9">
    <location>
        <begin position="7"/>
        <end position="219"/>
    </location>
</feature>
<keyword evidence="5 8" id="KW-0067">ATP-binding</keyword>
<evidence type="ECO:0000256" key="8">
    <source>
        <dbReference type="HAMAP-Rule" id="MF_00238"/>
    </source>
</evidence>
<proteinExistence type="inferred from homology"/>
<protein>
    <recommendedName>
        <fullName evidence="8">Cytidylate kinase</fullName>
        <shortName evidence="8">CK</shortName>
        <ecNumber evidence="8">2.7.4.25</ecNumber>
    </recommendedName>
    <alternativeName>
        <fullName evidence="8">Cytidine monophosphate kinase</fullName>
        <shortName evidence="8">CMP kinase</shortName>
    </alternativeName>
</protein>
<dbReference type="GO" id="GO:0015949">
    <property type="term" value="P:nucleobase-containing small molecule interconversion"/>
    <property type="evidence" value="ECO:0007669"/>
    <property type="project" value="TreeGrafter"/>
</dbReference>
<dbReference type="GO" id="GO:0005829">
    <property type="term" value="C:cytosol"/>
    <property type="evidence" value="ECO:0007669"/>
    <property type="project" value="TreeGrafter"/>
</dbReference>
<evidence type="ECO:0000256" key="5">
    <source>
        <dbReference type="ARBA" id="ARBA00022840"/>
    </source>
</evidence>
<dbReference type="SUPFAM" id="SSF52540">
    <property type="entry name" value="P-loop containing nucleoside triphosphate hydrolases"/>
    <property type="match status" value="1"/>
</dbReference>
<dbReference type="GO" id="GO:0036431">
    <property type="term" value="F:dCMP kinase activity"/>
    <property type="evidence" value="ECO:0007669"/>
    <property type="project" value="InterPro"/>
</dbReference>
<name>A0A832G1J0_9BACT</name>
<organism evidence="10">
    <name type="scientific">Ignavibacterium album</name>
    <dbReference type="NCBI Taxonomy" id="591197"/>
    <lineage>
        <taxon>Bacteria</taxon>
        <taxon>Pseudomonadati</taxon>
        <taxon>Ignavibacteriota</taxon>
        <taxon>Ignavibacteria</taxon>
        <taxon>Ignavibacteriales</taxon>
        <taxon>Ignavibacteriaceae</taxon>
        <taxon>Ignavibacterium</taxon>
    </lineage>
</organism>
<dbReference type="InterPro" id="IPR011994">
    <property type="entry name" value="Cytidylate_kinase_dom"/>
</dbReference>
<keyword evidence="2 8" id="KW-0808">Transferase</keyword>